<dbReference type="Pfam" id="PF13191">
    <property type="entry name" value="AAA_16"/>
    <property type="match status" value="1"/>
</dbReference>
<dbReference type="SUPFAM" id="SSF52540">
    <property type="entry name" value="P-loop containing nucleoside triphosphate hydrolases"/>
    <property type="match status" value="1"/>
</dbReference>
<feature type="domain" description="HTH luxR-type" evidence="2">
    <location>
        <begin position="713"/>
        <end position="778"/>
    </location>
</feature>
<dbReference type="SUPFAM" id="SSF46894">
    <property type="entry name" value="C-terminal effector domain of the bipartite response regulators"/>
    <property type="match status" value="1"/>
</dbReference>
<dbReference type="EMBL" id="JBHSKF010000021">
    <property type="protein sequence ID" value="MFC5291133.1"/>
    <property type="molecule type" value="Genomic_DNA"/>
</dbReference>
<dbReference type="InterPro" id="IPR027417">
    <property type="entry name" value="P-loop_NTPase"/>
</dbReference>
<name>A0ABW0EXS3_9PSEU</name>
<proteinExistence type="predicted"/>
<protein>
    <submittedName>
        <fullName evidence="3">LuxR C-terminal-related transcriptional regulator</fullName>
    </submittedName>
</protein>
<accession>A0ABW0EXS3</accession>
<dbReference type="SMART" id="SM00421">
    <property type="entry name" value="HTH_LUXR"/>
    <property type="match status" value="1"/>
</dbReference>
<dbReference type="InterPro" id="IPR016032">
    <property type="entry name" value="Sig_transdc_resp-reg_C-effctor"/>
</dbReference>
<evidence type="ECO:0000313" key="4">
    <source>
        <dbReference type="Proteomes" id="UP001596157"/>
    </source>
</evidence>
<dbReference type="CDD" id="cd06170">
    <property type="entry name" value="LuxR_C_like"/>
    <property type="match status" value="1"/>
</dbReference>
<sequence>MKGQRQELAGQRAGLDRLRGRGAGPALVRGPAGSGKTTLVRRHLAETGEPAVELGPGAAWDEFRAGPLLAAVRAGFESFSGVPRLAEAVEAVGALCVPASYATPARRHRLLGALAALLGRLRERTRLVVVFDAADDLPAAALVPVHRAGHAAIACAVRAPELSVLADVVVDLTPLEDDDAGRLLRQVAAAPVDDAAVGALRTGLGALYGNPGTLVSTVETLKAAGGLAKVHGVLALRAAVALPAGHRLLAEVDALGEVGRLLVRLAADAPGIGIDDIPALAAATGHAPHVWGNAVDRLVTAGALAHDEHGRLSCPVPALGAVAADADALARSVAAVGAARPRATGSPFAVGTADRAGVECSETIRHLISTADYAGLAAFTADAARDGSREELAAGAALAALHLGRPIPAAARSALDGAATDLTRRWFSRRGGVAAISAADVAAALRPLGRRAAPADSTEDTHDLVPVLRSVLGPLYRLPADGPVAAYHRVRAGYADGDWAGALSAARDLELRHPELPITDAARLLAAEICGWRGEDRQAASWLAAVGEDTPFPGLRGWVATGLRGHAGEDAFTHGWKWYTEHRARLEEPGAARLLTRLAAVATDTYGARAVQRETESRCGRTSGTGLLVRGLVEADPACVRAAERVIRARGDRFELAVTCLGLARISAEPRPWLSEAYELASAMGAVKLVSTAKRTMAGRGVEVPARRSRAAERAGALEMSDVELRIVELIRSGKTNRQIAVALRVSAKTVEKHLTRLFAKAGCRTRHGLATSGLGAELVGA</sequence>
<comment type="caution">
    <text evidence="3">The sequence shown here is derived from an EMBL/GenBank/DDBJ whole genome shotgun (WGS) entry which is preliminary data.</text>
</comment>
<dbReference type="InterPro" id="IPR036388">
    <property type="entry name" value="WH-like_DNA-bd_sf"/>
</dbReference>
<keyword evidence="4" id="KW-1185">Reference proteome</keyword>
<feature type="region of interest" description="Disordered" evidence="1">
    <location>
        <begin position="1"/>
        <end position="35"/>
    </location>
</feature>
<dbReference type="InterPro" id="IPR000792">
    <property type="entry name" value="Tscrpt_reg_LuxR_C"/>
</dbReference>
<dbReference type="RefSeq" id="WP_378251046.1">
    <property type="nucleotide sequence ID" value="NZ_JBHSKF010000021.1"/>
</dbReference>
<dbReference type="InterPro" id="IPR041664">
    <property type="entry name" value="AAA_16"/>
</dbReference>
<dbReference type="Pfam" id="PF00196">
    <property type="entry name" value="GerE"/>
    <property type="match status" value="1"/>
</dbReference>
<dbReference type="PROSITE" id="PS00622">
    <property type="entry name" value="HTH_LUXR_1"/>
    <property type="match status" value="1"/>
</dbReference>
<dbReference type="PROSITE" id="PS50043">
    <property type="entry name" value="HTH_LUXR_2"/>
    <property type="match status" value="1"/>
</dbReference>
<dbReference type="PRINTS" id="PR00038">
    <property type="entry name" value="HTHLUXR"/>
</dbReference>
<evidence type="ECO:0000256" key="1">
    <source>
        <dbReference type="SAM" id="MobiDB-lite"/>
    </source>
</evidence>
<evidence type="ECO:0000313" key="3">
    <source>
        <dbReference type="EMBL" id="MFC5291133.1"/>
    </source>
</evidence>
<dbReference type="Proteomes" id="UP001596157">
    <property type="component" value="Unassembled WGS sequence"/>
</dbReference>
<gene>
    <name evidence="3" type="ORF">ACFPM7_29130</name>
</gene>
<organism evidence="3 4">
    <name type="scientific">Actinokineospora guangxiensis</name>
    <dbReference type="NCBI Taxonomy" id="1490288"/>
    <lineage>
        <taxon>Bacteria</taxon>
        <taxon>Bacillati</taxon>
        <taxon>Actinomycetota</taxon>
        <taxon>Actinomycetes</taxon>
        <taxon>Pseudonocardiales</taxon>
        <taxon>Pseudonocardiaceae</taxon>
        <taxon>Actinokineospora</taxon>
    </lineage>
</organism>
<dbReference type="Gene3D" id="1.10.10.10">
    <property type="entry name" value="Winged helix-like DNA-binding domain superfamily/Winged helix DNA-binding domain"/>
    <property type="match status" value="1"/>
</dbReference>
<reference evidence="4" key="1">
    <citation type="journal article" date="2019" name="Int. J. Syst. Evol. Microbiol.">
        <title>The Global Catalogue of Microorganisms (GCM) 10K type strain sequencing project: providing services to taxonomists for standard genome sequencing and annotation.</title>
        <authorList>
            <consortium name="The Broad Institute Genomics Platform"/>
            <consortium name="The Broad Institute Genome Sequencing Center for Infectious Disease"/>
            <person name="Wu L."/>
            <person name="Ma J."/>
        </authorList>
    </citation>
    <scope>NUCLEOTIDE SEQUENCE [LARGE SCALE GENOMIC DNA]</scope>
    <source>
        <strain evidence="4">CCUG 59778</strain>
    </source>
</reference>
<evidence type="ECO:0000259" key="2">
    <source>
        <dbReference type="PROSITE" id="PS50043"/>
    </source>
</evidence>